<dbReference type="InterPro" id="IPR036390">
    <property type="entry name" value="WH_DNA-bd_sf"/>
</dbReference>
<dbReference type="Gene3D" id="1.10.10.10">
    <property type="entry name" value="Winged helix-like DNA-binding domain superfamily/Winged helix DNA-binding domain"/>
    <property type="match status" value="1"/>
</dbReference>
<keyword evidence="4" id="KW-0010">Activator</keyword>
<evidence type="ECO:0000313" key="7">
    <source>
        <dbReference type="EMBL" id="MEX5728678.1"/>
    </source>
</evidence>
<dbReference type="EMBL" id="JBEHHI010000002">
    <property type="protein sequence ID" value="MEX5728678.1"/>
    <property type="molecule type" value="Genomic_DNA"/>
</dbReference>
<evidence type="ECO:0000256" key="3">
    <source>
        <dbReference type="ARBA" id="ARBA00023125"/>
    </source>
</evidence>
<evidence type="ECO:0000256" key="2">
    <source>
        <dbReference type="ARBA" id="ARBA00023015"/>
    </source>
</evidence>
<evidence type="ECO:0000256" key="4">
    <source>
        <dbReference type="ARBA" id="ARBA00023159"/>
    </source>
</evidence>
<evidence type="ECO:0000256" key="5">
    <source>
        <dbReference type="ARBA" id="ARBA00023163"/>
    </source>
</evidence>
<comment type="caution">
    <text evidence="7">The sequence shown here is derived from an EMBL/GenBank/DDBJ whole genome shotgun (WGS) entry which is preliminary data.</text>
</comment>
<evidence type="ECO:0000256" key="1">
    <source>
        <dbReference type="ARBA" id="ARBA00009437"/>
    </source>
</evidence>
<evidence type="ECO:0000259" key="6">
    <source>
        <dbReference type="PROSITE" id="PS50931"/>
    </source>
</evidence>
<dbReference type="InterPro" id="IPR000847">
    <property type="entry name" value="LysR_HTH_N"/>
</dbReference>
<dbReference type="PRINTS" id="PR00039">
    <property type="entry name" value="HTHLYSR"/>
</dbReference>
<dbReference type="PANTHER" id="PTHR30346:SF26">
    <property type="entry name" value="HYDROGEN PEROXIDE-INDUCIBLE GENES ACTIVATOR"/>
    <property type="match status" value="1"/>
</dbReference>
<dbReference type="RefSeq" id="WP_125406817.1">
    <property type="nucleotide sequence ID" value="NZ_JBEHHI010000002.1"/>
</dbReference>
<dbReference type="Pfam" id="PF03466">
    <property type="entry name" value="LysR_substrate"/>
    <property type="match status" value="1"/>
</dbReference>
<dbReference type="Proteomes" id="UP001560019">
    <property type="component" value="Unassembled WGS sequence"/>
</dbReference>
<dbReference type="Pfam" id="PF00126">
    <property type="entry name" value="HTH_1"/>
    <property type="match status" value="1"/>
</dbReference>
<organism evidence="7 8">
    <name type="scientific">Rhodovulum iodosum</name>
    <dbReference type="NCBI Taxonomy" id="68291"/>
    <lineage>
        <taxon>Bacteria</taxon>
        <taxon>Pseudomonadati</taxon>
        <taxon>Pseudomonadota</taxon>
        <taxon>Alphaproteobacteria</taxon>
        <taxon>Rhodobacterales</taxon>
        <taxon>Paracoccaceae</taxon>
        <taxon>Rhodovulum</taxon>
    </lineage>
</organism>
<evidence type="ECO:0000313" key="8">
    <source>
        <dbReference type="Proteomes" id="UP001560019"/>
    </source>
</evidence>
<dbReference type="SUPFAM" id="SSF53850">
    <property type="entry name" value="Periplasmic binding protein-like II"/>
    <property type="match status" value="1"/>
</dbReference>
<sequence length="311" mass="34205">MDQDPTLKQLKYFAALSEAGHYRKAAERVGISQPSLSLQIATLETRLGLILVERGRAGAVLTPAGREVLARVGRILDDVASLNDLSARLKTGMAGALRLGSSPTLGPYILPKVVRRLHARYPSLRLYIHDAAPRRLLEDLLAGKHDLILTHLPVNSSDVTVERLFREPLKVAVARGHPFAGQAAVRDEELSGQTVLSLSSAFTLHDQIIGLCHELGATLRQDYEGTSLDALRQMTAMDMGLTFLPALYVQSEVTNRGDDVEILSFRRDRFARSIGLVWRASSADDASFRRFASVIREVAEEDFPGLVSTER</sequence>
<keyword evidence="2" id="KW-0805">Transcription regulation</keyword>
<dbReference type="PANTHER" id="PTHR30346">
    <property type="entry name" value="TRANSCRIPTIONAL DUAL REGULATOR HCAR-RELATED"/>
    <property type="match status" value="1"/>
</dbReference>
<accession>A0ABV3XUD3</accession>
<dbReference type="Gene3D" id="3.40.190.10">
    <property type="entry name" value="Periplasmic binding protein-like II"/>
    <property type="match status" value="2"/>
</dbReference>
<proteinExistence type="inferred from homology"/>
<dbReference type="SUPFAM" id="SSF46785">
    <property type="entry name" value="Winged helix' DNA-binding domain"/>
    <property type="match status" value="1"/>
</dbReference>
<comment type="similarity">
    <text evidence="1">Belongs to the LysR transcriptional regulatory family.</text>
</comment>
<keyword evidence="3" id="KW-0238">DNA-binding</keyword>
<keyword evidence="5" id="KW-0804">Transcription</keyword>
<dbReference type="InterPro" id="IPR005119">
    <property type="entry name" value="LysR_subst-bd"/>
</dbReference>
<reference evidence="7 8" key="1">
    <citation type="submission" date="2024-06" db="EMBL/GenBank/DDBJ databases">
        <title>Genome of Rhodovulum iodosum, a marine photoferrotroph.</title>
        <authorList>
            <person name="Bianchini G."/>
            <person name="Nikeleit V."/>
            <person name="Kappler A."/>
            <person name="Bryce C."/>
            <person name="Sanchez-Baracaldo P."/>
        </authorList>
    </citation>
    <scope>NUCLEOTIDE SEQUENCE [LARGE SCALE GENOMIC DNA]</scope>
    <source>
        <strain evidence="7 8">UT/N1</strain>
    </source>
</reference>
<dbReference type="PROSITE" id="PS50931">
    <property type="entry name" value="HTH_LYSR"/>
    <property type="match status" value="1"/>
</dbReference>
<name>A0ABV3XUD3_9RHOB</name>
<dbReference type="CDD" id="cd08411">
    <property type="entry name" value="PBP2_OxyR"/>
    <property type="match status" value="1"/>
</dbReference>
<dbReference type="InterPro" id="IPR036388">
    <property type="entry name" value="WH-like_DNA-bd_sf"/>
</dbReference>
<protein>
    <submittedName>
        <fullName evidence="7">LysR family hydrogen peroxide-inducible transcriptional activator</fullName>
    </submittedName>
</protein>
<keyword evidence="8" id="KW-1185">Reference proteome</keyword>
<feature type="domain" description="HTH lysR-type" evidence="6">
    <location>
        <begin position="5"/>
        <end position="62"/>
    </location>
</feature>
<gene>
    <name evidence="7" type="ORF">Ga0609869_002031</name>
</gene>